<evidence type="ECO:0000256" key="15">
    <source>
        <dbReference type="ARBA" id="ARBA00066793"/>
    </source>
</evidence>
<dbReference type="InterPro" id="IPR011884">
    <property type="entry name" value="PaaE"/>
</dbReference>
<evidence type="ECO:0000256" key="10">
    <source>
        <dbReference type="ARBA" id="ARBA00023014"/>
    </source>
</evidence>
<evidence type="ECO:0000256" key="13">
    <source>
        <dbReference type="ARBA" id="ARBA00030944"/>
    </source>
</evidence>
<gene>
    <name evidence="21" type="primary">paaK</name>
    <name evidence="21" type="ORF">L0C25_05260</name>
</gene>
<keyword evidence="22" id="KW-1185">Reference proteome</keyword>
<dbReference type="Gene3D" id="2.40.30.10">
    <property type="entry name" value="Translation factors"/>
    <property type="match status" value="1"/>
</dbReference>
<evidence type="ECO:0000256" key="17">
    <source>
        <dbReference type="ARBA" id="ARBA00078495"/>
    </source>
</evidence>
<dbReference type="Gene3D" id="3.10.20.30">
    <property type="match status" value="1"/>
</dbReference>
<keyword evidence="2" id="KW-0153">Cholesterol metabolism</keyword>
<sequence>MSLTDAPPRRKRRRLEFHDLRVADIERLCDDAVAVTFDVPPELADAYDFAPGQYLTLCRTVDGQKERRSYSICASAGSRPRVGVREVPDGMFSQWLVHEVRAGDVIEVGTPLGSFTAEPSSGGRHVLIAAGSGITPVLSVASSLLAQSDAHVTLLYGNRRTNTVMFAEELGDLKDAHGSRLELMHVLSREPREVELFSGRLDGERVAALLDALVPVDAVDGFWLCGPYAMVLDVREVLAARGVGKDRIHQELFFAGEAPPAPVQHEEPRSDEPTSAVTVRLDGRSSTLALPRSQPVLDSAQRQRSDLPFACKGGVCGTCRAQVTDGEVDMRRNYALEDDEVDAGFVLTCQSYPVSDEVTVDYDA</sequence>
<dbReference type="PROSITE" id="PS51384">
    <property type="entry name" value="FAD_FR"/>
    <property type="match status" value="1"/>
</dbReference>
<evidence type="ECO:0000256" key="12">
    <source>
        <dbReference type="ARBA" id="ARBA00023221"/>
    </source>
</evidence>
<dbReference type="GO" id="GO:0051537">
    <property type="term" value="F:2 iron, 2 sulfur cluster binding"/>
    <property type="evidence" value="ECO:0007669"/>
    <property type="project" value="UniProtKB-KW"/>
</dbReference>
<dbReference type="SUPFAM" id="SSF52343">
    <property type="entry name" value="Ferredoxin reductase-like, C-terminal NADP-linked domain"/>
    <property type="match status" value="1"/>
</dbReference>
<dbReference type="FunFam" id="3.10.20.30:FF:000023">
    <property type="entry name" value="3-ketosteroid-9-alpha-hydroxylase reductase subunit"/>
    <property type="match status" value="1"/>
</dbReference>
<dbReference type="Pfam" id="PF00175">
    <property type="entry name" value="NAD_binding_1"/>
    <property type="match status" value="1"/>
</dbReference>
<evidence type="ECO:0000256" key="14">
    <source>
        <dbReference type="ARBA" id="ARBA00050368"/>
    </source>
</evidence>
<dbReference type="PRINTS" id="PR00371">
    <property type="entry name" value="FPNCR"/>
</dbReference>
<dbReference type="PROSITE" id="PS51085">
    <property type="entry name" value="2FE2S_FER_2"/>
    <property type="match status" value="1"/>
</dbReference>
<evidence type="ECO:0000256" key="2">
    <source>
        <dbReference type="ARBA" id="ARBA00022548"/>
    </source>
</evidence>
<keyword evidence="4" id="KW-0001">2Fe-2S</keyword>
<evidence type="ECO:0000259" key="20">
    <source>
        <dbReference type="PROSITE" id="PS51384"/>
    </source>
</evidence>
<keyword evidence="12" id="KW-0753">Steroid metabolism</keyword>
<keyword evidence="8 21" id="KW-0560">Oxidoreductase</keyword>
<keyword evidence="7" id="KW-0442">Lipid degradation</keyword>
<evidence type="ECO:0000313" key="22">
    <source>
        <dbReference type="Proteomes" id="UP001164390"/>
    </source>
</evidence>
<keyword evidence="12" id="KW-0443">Lipid metabolism</keyword>
<dbReference type="GO" id="GO:0010124">
    <property type="term" value="P:phenylacetate catabolic process"/>
    <property type="evidence" value="ECO:0007669"/>
    <property type="project" value="InterPro"/>
</dbReference>
<keyword evidence="6" id="KW-0274">FAD</keyword>
<evidence type="ECO:0000256" key="16">
    <source>
        <dbReference type="ARBA" id="ARBA00071689"/>
    </source>
</evidence>
<dbReference type="Pfam" id="PF00111">
    <property type="entry name" value="Fer2"/>
    <property type="match status" value="1"/>
</dbReference>
<name>A0AA46TJW9_9ACTN</name>
<protein>
    <recommendedName>
        <fullName evidence="16">3-ketosteroid-9-alpha-monooxygenase, ferredoxin reductase component</fullName>
        <ecNumber evidence="15">1.14.15.30</ecNumber>
    </recommendedName>
    <alternativeName>
        <fullName evidence="17">3-ketosteroid-9-alpha-hydroxylase, ferredoxin reductase component</fullName>
    </alternativeName>
    <alternativeName>
        <fullName evidence="18">Androsta-1,4-diene-3,17-dione 9-alpha-hydroxylase</fullName>
    </alternativeName>
    <alternativeName>
        <fullName evidence="13">Rieske-type oxygenase</fullName>
    </alternativeName>
</protein>
<dbReference type="SUPFAM" id="SSF63380">
    <property type="entry name" value="Riboflavin synthase domain-like"/>
    <property type="match status" value="1"/>
</dbReference>
<dbReference type="InterPro" id="IPR039261">
    <property type="entry name" value="FNR_nucleotide-bd"/>
</dbReference>
<evidence type="ECO:0000256" key="6">
    <source>
        <dbReference type="ARBA" id="ARBA00022827"/>
    </source>
</evidence>
<dbReference type="GO" id="GO:0016042">
    <property type="term" value="P:lipid catabolic process"/>
    <property type="evidence" value="ECO:0007669"/>
    <property type="project" value="UniProtKB-KW"/>
</dbReference>
<comment type="catalytic activity">
    <reaction evidence="14">
        <text>androsta-1,4-diene-3,17-dione + 2 reduced [2Fe-2S]-[ferredoxin] + O2 + 2 H(+) = 9alpha-hydroxyandrosta-1,4-diene-3,17-dione + 2 oxidized [2Fe-2S]-[ferredoxin] + H2O</text>
        <dbReference type="Rhea" id="RHEA:32199"/>
        <dbReference type="Rhea" id="RHEA-COMP:10000"/>
        <dbReference type="Rhea" id="RHEA-COMP:10001"/>
        <dbReference type="ChEBI" id="CHEBI:15377"/>
        <dbReference type="ChEBI" id="CHEBI:15378"/>
        <dbReference type="ChEBI" id="CHEBI:15379"/>
        <dbReference type="ChEBI" id="CHEBI:33737"/>
        <dbReference type="ChEBI" id="CHEBI:33738"/>
        <dbReference type="ChEBI" id="CHEBI:40799"/>
        <dbReference type="ChEBI" id="CHEBI:63641"/>
        <dbReference type="EC" id="1.14.15.30"/>
    </reaction>
</comment>
<accession>A0AA46TJW9</accession>
<dbReference type="GO" id="GO:0046872">
    <property type="term" value="F:metal ion binding"/>
    <property type="evidence" value="ECO:0007669"/>
    <property type="project" value="UniProtKB-KW"/>
</dbReference>
<dbReference type="InterPro" id="IPR001433">
    <property type="entry name" value="OxRdtase_FAD/NAD-bd"/>
</dbReference>
<organism evidence="21 22">
    <name type="scientific">Solicola gregarius</name>
    <dbReference type="NCBI Taxonomy" id="2908642"/>
    <lineage>
        <taxon>Bacteria</taxon>
        <taxon>Bacillati</taxon>
        <taxon>Actinomycetota</taxon>
        <taxon>Actinomycetes</taxon>
        <taxon>Propionibacteriales</taxon>
        <taxon>Nocardioidaceae</taxon>
        <taxon>Solicola</taxon>
    </lineage>
</organism>
<evidence type="ECO:0000256" key="8">
    <source>
        <dbReference type="ARBA" id="ARBA00023002"/>
    </source>
</evidence>
<evidence type="ECO:0000313" key="21">
    <source>
        <dbReference type="EMBL" id="UYM06483.1"/>
    </source>
</evidence>
<keyword evidence="9" id="KW-0408">Iron</keyword>
<dbReference type="InterPro" id="IPR036010">
    <property type="entry name" value="2Fe-2S_ferredoxin-like_sf"/>
</dbReference>
<dbReference type="InterPro" id="IPR017927">
    <property type="entry name" value="FAD-bd_FR_type"/>
</dbReference>
<dbReference type="InterPro" id="IPR006058">
    <property type="entry name" value="2Fe2S_fd_BS"/>
</dbReference>
<dbReference type="PANTHER" id="PTHR47354:SF8">
    <property type="entry name" value="1,2-PHENYLACETYL-COA EPOXIDASE, SUBUNIT E"/>
    <property type="match status" value="1"/>
</dbReference>
<dbReference type="PROSITE" id="PS00197">
    <property type="entry name" value="2FE2S_FER_1"/>
    <property type="match status" value="1"/>
</dbReference>
<dbReference type="AlphaFoldDB" id="A0AA46TJW9"/>
<dbReference type="InterPro" id="IPR017938">
    <property type="entry name" value="Riboflavin_synthase-like_b-brl"/>
</dbReference>
<evidence type="ECO:0000256" key="7">
    <source>
        <dbReference type="ARBA" id="ARBA00022963"/>
    </source>
</evidence>
<keyword evidence="10" id="KW-0411">Iron-sulfur</keyword>
<dbReference type="GO" id="GO:0008203">
    <property type="term" value="P:cholesterol metabolic process"/>
    <property type="evidence" value="ECO:0007669"/>
    <property type="project" value="UniProtKB-KW"/>
</dbReference>
<dbReference type="KEGG" id="sgrg:L0C25_05260"/>
<dbReference type="PRINTS" id="PR00410">
    <property type="entry name" value="PHEHYDRXLASE"/>
</dbReference>
<dbReference type="GO" id="GO:0071949">
    <property type="term" value="F:FAD binding"/>
    <property type="evidence" value="ECO:0007669"/>
    <property type="project" value="UniProtKB-ARBA"/>
</dbReference>
<dbReference type="Pfam" id="PF00970">
    <property type="entry name" value="FAD_binding_6"/>
    <property type="match status" value="1"/>
</dbReference>
<keyword evidence="11" id="KW-1207">Sterol metabolism</keyword>
<dbReference type="InterPro" id="IPR001709">
    <property type="entry name" value="Flavoprot_Pyr_Nucl_cyt_Rdtase"/>
</dbReference>
<evidence type="ECO:0000256" key="11">
    <source>
        <dbReference type="ARBA" id="ARBA00023166"/>
    </source>
</evidence>
<keyword evidence="3" id="KW-0285">Flavoprotein</keyword>
<dbReference type="GO" id="GO:0036200">
    <property type="term" value="F:3-ketosteroid 9-alpha-monooxygenase activity"/>
    <property type="evidence" value="ECO:0007669"/>
    <property type="project" value="UniProtKB-EC"/>
</dbReference>
<comment type="cofactor">
    <cofactor evidence="1">
        <name>FAD</name>
        <dbReference type="ChEBI" id="CHEBI:57692"/>
    </cofactor>
</comment>
<keyword evidence="5" id="KW-0479">Metal-binding</keyword>
<proteinExistence type="predicted"/>
<dbReference type="InterPro" id="IPR012675">
    <property type="entry name" value="Beta-grasp_dom_sf"/>
</dbReference>
<dbReference type="NCBIfam" id="TIGR02160">
    <property type="entry name" value="PA_CoA_Oxy5"/>
    <property type="match status" value="1"/>
</dbReference>
<dbReference type="CDD" id="cd06214">
    <property type="entry name" value="PA_degradation_oxidoreductase_like"/>
    <property type="match status" value="1"/>
</dbReference>
<dbReference type="CDD" id="cd00207">
    <property type="entry name" value="fer2"/>
    <property type="match status" value="1"/>
</dbReference>
<feature type="domain" description="2Fe-2S ferredoxin-type" evidence="19">
    <location>
        <begin position="275"/>
        <end position="364"/>
    </location>
</feature>
<dbReference type="Gene3D" id="3.40.50.80">
    <property type="entry name" value="Nucleotide-binding domain of ferredoxin-NADP reductase (FNR) module"/>
    <property type="match status" value="1"/>
</dbReference>
<dbReference type="InterPro" id="IPR001041">
    <property type="entry name" value="2Fe-2S_ferredoxin-type"/>
</dbReference>
<evidence type="ECO:0000256" key="4">
    <source>
        <dbReference type="ARBA" id="ARBA00022714"/>
    </source>
</evidence>
<evidence type="ECO:0000259" key="19">
    <source>
        <dbReference type="PROSITE" id="PS51085"/>
    </source>
</evidence>
<evidence type="ECO:0000256" key="1">
    <source>
        <dbReference type="ARBA" id="ARBA00001974"/>
    </source>
</evidence>
<evidence type="ECO:0000256" key="9">
    <source>
        <dbReference type="ARBA" id="ARBA00023004"/>
    </source>
</evidence>
<dbReference type="InterPro" id="IPR050415">
    <property type="entry name" value="MRET"/>
</dbReference>
<evidence type="ECO:0000256" key="3">
    <source>
        <dbReference type="ARBA" id="ARBA00022630"/>
    </source>
</evidence>
<evidence type="ECO:0000256" key="18">
    <source>
        <dbReference type="ARBA" id="ARBA00079721"/>
    </source>
</evidence>
<feature type="domain" description="FAD-binding FR-type" evidence="20">
    <location>
        <begin position="15"/>
        <end position="118"/>
    </location>
</feature>
<dbReference type="EC" id="1.14.15.30" evidence="15"/>
<dbReference type="SUPFAM" id="SSF54292">
    <property type="entry name" value="2Fe-2S ferredoxin-like"/>
    <property type="match status" value="1"/>
</dbReference>
<dbReference type="Proteomes" id="UP001164390">
    <property type="component" value="Chromosome"/>
</dbReference>
<dbReference type="RefSeq" id="WP_271635389.1">
    <property type="nucleotide sequence ID" value="NZ_CP094970.1"/>
</dbReference>
<evidence type="ECO:0000256" key="5">
    <source>
        <dbReference type="ARBA" id="ARBA00022723"/>
    </source>
</evidence>
<dbReference type="EMBL" id="CP094970">
    <property type="protein sequence ID" value="UYM06483.1"/>
    <property type="molecule type" value="Genomic_DNA"/>
</dbReference>
<dbReference type="PANTHER" id="PTHR47354">
    <property type="entry name" value="NADH OXIDOREDUCTASE HCR"/>
    <property type="match status" value="1"/>
</dbReference>
<dbReference type="InterPro" id="IPR008333">
    <property type="entry name" value="Cbr1-like_FAD-bd_dom"/>
</dbReference>
<reference evidence="21" key="1">
    <citation type="submission" date="2022-01" db="EMBL/GenBank/DDBJ databases">
        <title>Nocardioidaceae gen. sp. A5X3R13.</title>
        <authorList>
            <person name="Lopez Marin M.A."/>
            <person name="Uhlik O."/>
        </authorList>
    </citation>
    <scope>NUCLEOTIDE SEQUENCE</scope>
    <source>
        <strain evidence="21">A5X3R13</strain>
    </source>
</reference>